<dbReference type="EMBL" id="JAIWYP010000002">
    <property type="protein sequence ID" value="KAH3870926.1"/>
    <property type="molecule type" value="Genomic_DNA"/>
</dbReference>
<dbReference type="Proteomes" id="UP000828390">
    <property type="component" value="Unassembled WGS sequence"/>
</dbReference>
<dbReference type="Pfam" id="PF00530">
    <property type="entry name" value="SRCR"/>
    <property type="match status" value="1"/>
</dbReference>
<protein>
    <recommendedName>
        <fullName evidence="4">SRCR domain-containing protein</fullName>
    </recommendedName>
</protein>
<proteinExistence type="predicted"/>
<comment type="caution">
    <text evidence="5">The sequence shown here is derived from an EMBL/GenBank/DDBJ whole genome shotgun (WGS) entry which is preliminary data.</text>
</comment>
<dbReference type="PROSITE" id="PS50287">
    <property type="entry name" value="SRCR_2"/>
    <property type="match status" value="1"/>
</dbReference>
<keyword evidence="6" id="KW-1185">Reference proteome</keyword>
<evidence type="ECO:0000313" key="5">
    <source>
        <dbReference type="EMBL" id="KAH3870926.1"/>
    </source>
</evidence>
<dbReference type="SUPFAM" id="SSF56487">
    <property type="entry name" value="SRCR-like"/>
    <property type="match status" value="1"/>
</dbReference>
<dbReference type="AlphaFoldDB" id="A0A9D4M9K9"/>
<dbReference type="PANTHER" id="PTHR48071:SF28">
    <property type="entry name" value="SRCR DOMAIN-CONTAINING PROTEIN"/>
    <property type="match status" value="1"/>
</dbReference>
<reference evidence="5" key="2">
    <citation type="submission" date="2020-11" db="EMBL/GenBank/DDBJ databases">
        <authorList>
            <person name="McCartney M.A."/>
            <person name="Auch B."/>
            <person name="Kono T."/>
            <person name="Mallez S."/>
            <person name="Becker A."/>
            <person name="Gohl D.M."/>
            <person name="Silverstein K.A.T."/>
            <person name="Koren S."/>
            <person name="Bechman K.B."/>
            <person name="Herman A."/>
            <person name="Abrahante J.E."/>
            <person name="Garbe J."/>
        </authorList>
    </citation>
    <scope>NUCLEOTIDE SEQUENCE</scope>
    <source>
        <strain evidence="5">Duluth1</strain>
        <tissue evidence="5">Whole animal</tissue>
    </source>
</reference>
<organism evidence="5 6">
    <name type="scientific">Dreissena polymorpha</name>
    <name type="common">Zebra mussel</name>
    <name type="synonym">Mytilus polymorpha</name>
    <dbReference type="NCBI Taxonomy" id="45954"/>
    <lineage>
        <taxon>Eukaryota</taxon>
        <taxon>Metazoa</taxon>
        <taxon>Spiralia</taxon>
        <taxon>Lophotrochozoa</taxon>
        <taxon>Mollusca</taxon>
        <taxon>Bivalvia</taxon>
        <taxon>Autobranchia</taxon>
        <taxon>Heteroconchia</taxon>
        <taxon>Euheterodonta</taxon>
        <taxon>Imparidentia</taxon>
        <taxon>Neoheterodontei</taxon>
        <taxon>Myida</taxon>
        <taxon>Dreissenoidea</taxon>
        <taxon>Dreissenidae</taxon>
        <taxon>Dreissena</taxon>
    </lineage>
</organism>
<reference evidence="5" key="1">
    <citation type="journal article" date="2019" name="bioRxiv">
        <title>The Genome of the Zebra Mussel, Dreissena polymorpha: A Resource for Invasive Species Research.</title>
        <authorList>
            <person name="McCartney M.A."/>
            <person name="Auch B."/>
            <person name="Kono T."/>
            <person name="Mallez S."/>
            <person name="Zhang Y."/>
            <person name="Obille A."/>
            <person name="Becker A."/>
            <person name="Abrahante J.E."/>
            <person name="Garbe J."/>
            <person name="Badalamenti J.P."/>
            <person name="Herman A."/>
            <person name="Mangelson H."/>
            <person name="Liachko I."/>
            <person name="Sullivan S."/>
            <person name="Sone E.D."/>
            <person name="Koren S."/>
            <person name="Silverstein K.A.T."/>
            <person name="Beckman K.B."/>
            <person name="Gohl D.M."/>
        </authorList>
    </citation>
    <scope>NUCLEOTIDE SEQUENCE</scope>
    <source>
        <strain evidence="5">Duluth1</strain>
        <tissue evidence="5">Whole animal</tissue>
    </source>
</reference>
<dbReference type="GO" id="GO:0016020">
    <property type="term" value="C:membrane"/>
    <property type="evidence" value="ECO:0007669"/>
    <property type="project" value="InterPro"/>
</dbReference>
<feature type="domain" description="SRCR" evidence="4">
    <location>
        <begin position="20"/>
        <end position="89"/>
    </location>
</feature>
<name>A0A9D4M9K9_DREPO</name>
<feature type="chain" id="PRO_5038515221" description="SRCR domain-containing protein" evidence="3">
    <location>
        <begin position="17"/>
        <end position="89"/>
    </location>
</feature>
<evidence type="ECO:0000256" key="2">
    <source>
        <dbReference type="PROSITE-ProRule" id="PRU00196"/>
    </source>
</evidence>
<gene>
    <name evidence="5" type="ORF">DPMN_034118</name>
</gene>
<evidence type="ECO:0000256" key="3">
    <source>
        <dbReference type="SAM" id="SignalP"/>
    </source>
</evidence>
<feature type="signal peptide" evidence="3">
    <location>
        <begin position="1"/>
        <end position="16"/>
    </location>
</feature>
<dbReference type="Gene3D" id="3.10.250.10">
    <property type="entry name" value="SRCR-like domain"/>
    <property type="match status" value="1"/>
</dbReference>
<evidence type="ECO:0000256" key="1">
    <source>
        <dbReference type="ARBA" id="ARBA00023157"/>
    </source>
</evidence>
<keyword evidence="3" id="KW-0732">Signal</keyword>
<dbReference type="InterPro" id="IPR036772">
    <property type="entry name" value="SRCR-like_dom_sf"/>
</dbReference>
<evidence type="ECO:0000313" key="6">
    <source>
        <dbReference type="Proteomes" id="UP000828390"/>
    </source>
</evidence>
<dbReference type="InterPro" id="IPR001190">
    <property type="entry name" value="SRCR"/>
</dbReference>
<keyword evidence="1" id="KW-1015">Disulfide bond</keyword>
<sequence>MALFGIYWNMFWFAGAQTPVRLMEGLQEAADIEQKPIKGRVEVQYRRYDQELQKYRDDHWGTICDDEFGDDDALVLCSMMGYSVGSVSL</sequence>
<dbReference type="PANTHER" id="PTHR48071">
    <property type="entry name" value="SRCR DOMAIN-CONTAINING PROTEIN"/>
    <property type="match status" value="1"/>
</dbReference>
<accession>A0A9D4M9K9</accession>
<evidence type="ECO:0000259" key="4">
    <source>
        <dbReference type="PROSITE" id="PS50287"/>
    </source>
</evidence>
<comment type="caution">
    <text evidence="2">Lacks conserved residue(s) required for the propagation of feature annotation.</text>
</comment>